<dbReference type="Pfam" id="PF00248">
    <property type="entry name" value="Aldo_ket_red"/>
    <property type="match status" value="1"/>
</dbReference>
<dbReference type="SUPFAM" id="SSF51430">
    <property type="entry name" value="NAD(P)-linked oxidoreductase"/>
    <property type="match status" value="1"/>
</dbReference>
<dbReference type="InterPro" id="IPR050791">
    <property type="entry name" value="Aldo-Keto_reductase"/>
</dbReference>
<dbReference type="PANTHER" id="PTHR43625">
    <property type="entry name" value="AFLATOXIN B1 ALDEHYDE REDUCTASE"/>
    <property type="match status" value="1"/>
</dbReference>
<dbReference type="Gene3D" id="3.20.20.100">
    <property type="entry name" value="NADP-dependent oxidoreductase domain"/>
    <property type="match status" value="1"/>
</dbReference>
<dbReference type="GO" id="GO:0005737">
    <property type="term" value="C:cytoplasm"/>
    <property type="evidence" value="ECO:0007669"/>
    <property type="project" value="TreeGrafter"/>
</dbReference>
<evidence type="ECO:0000313" key="3">
    <source>
        <dbReference type="EMBL" id="EKX67914.1"/>
    </source>
</evidence>
<protein>
    <submittedName>
        <fullName evidence="3">Oxidoreductase, aldo/keto reductase family protein</fullName>
    </submittedName>
</protein>
<dbReference type="PANTHER" id="PTHR43625:SF40">
    <property type="entry name" value="ALDO-KETO REDUCTASE YAKC [NADP(+)]"/>
    <property type="match status" value="1"/>
</dbReference>
<dbReference type="InterPro" id="IPR036812">
    <property type="entry name" value="NAD(P)_OxRdtase_dom_sf"/>
</dbReference>
<dbReference type="GO" id="GO:0016491">
    <property type="term" value="F:oxidoreductase activity"/>
    <property type="evidence" value="ECO:0007669"/>
    <property type="project" value="UniProtKB-KW"/>
</dbReference>
<evidence type="ECO:0000256" key="1">
    <source>
        <dbReference type="ARBA" id="ARBA00023002"/>
    </source>
</evidence>
<accession>L1L546</accession>
<feature type="domain" description="NADP-dependent oxidoreductase" evidence="2">
    <location>
        <begin position="33"/>
        <end position="332"/>
    </location>
</feature>
<organism evidence="3 4">
    <name type="scientific">Streptomyces ipomoeae 91-03</name>
    <dbReference type="NCBI Taxonomy" id="698759"/>
    <lineage>
        <taxon>Bacteria</taxon>
        <taxon>Bacillati</taxon>
        <taxon>Actinomycetota</taxon>
        <taxon>Actinomycetes</taxon>
        <taxon>Kitasatosporales</taxon>
        <taxon>Streptomycetaceae</taxon>
        <taxon>Streptomyces</taxon>
    </lineage>
</organism>
<dbReference type="InterPro" id="IPR023210">
    <property type="entry name" value="NADP_OxRdtase_dom"/>
</dbReference>
<evidence type="ECO:0000259" key="2">
    <source>
        <dbReference type="Pfam" id="PF00248"/>
    </source>
</evidence>
<keyword evidence="4" id="KW-1185">Reference proteome</keyword>
<evidence type="ECO:0000313" key="4">
    <source>
        <dbReference type="Proteomes" id="UP000010411"/>
    </source>
</evidence>
<gene>
    <name evidence="3" type="ORF">STRIP9103_02973</name>
</gene>
<comment type="caution">
    <text evidence="3">The sequence shown here is derived from an EMBL/GenBank/DDBJ whole genome shotgun (WGS) entry which is preliminary data.</text>
</comment>
<dbReference type="Proteomes" id="UP000010411">
    <property type="component" value="Unassembled WGS sequence"/>
</dbReference>
<dbReference type="EMBL" id="AEJC01000113">
    <property type="protein sequence ID" value="EKX67914.1"/>
    <property type="molecule type" value="Genomic_DNA"/>
</dbReference>
<name>L1L546_9ACTN</name>
<dbReference type="PATRIC" id="fig|698759.3.peg.1532"/>
<sequence>MTDIEICHLSCHGGRMTMHTRSLGTTGPQVSALGLGCMGMSALYGEADRGESIATIHAALEAGVTLLDTGDFYGMGHNELLIGEALRTAPAARREQTLISVKFGALRGPDGAWGGYDGRPAAVRNFLAYSLQRLGTDHIDVYRIARVDPDVPIEETVGAIAELVEKGYVRHIGLSEVGAETIRRAAATAPIADLQIEYSLISRGIEAEILPTTRELGIAITAYGVLSRGLISGHFTRDRQLGPSDFRARSPRFQGENLRHNLDLVERLRKIAEQKGVSVAQIAIAWVLSQGQRHDTTIVPLIGARTRDRLTEALAALELTLDASDLAAIEEAVPADAAAGDRYPEAQMAHLDSER</sequence>
<keyword evidence="1" id="KW-0560">Oxidoreductase</keyword>
<dbReference type="AlphaFoldDB" id="L1L546"/>
<reference evidence="3 4" key="1">
    <citation type="submission" date="2012-11" db="EMBL/GenBank/DDBJ databases">
        <authorList>
            <person name="Huguet-Tapia J.C."/>
            <person name="Durkin A.S."/>
            <person name="Pettis G.S."/>
            <person name="Badger J.H."/>
        </authorList>
    </citation>
    <scope>NUCLEOTIDE SEQUENCE [LARGE SCALE GENOMIC DNA]</scope>
    <source>
        <strain evidence="3 4">91-03</strain>
    </source>
</reference>
<proteinExistence type="predicted"/>